<dbReference type="Pfam" id="PF00823">
    <property type="entry name" value="PPE"/>
    <property type="match status" value="1"/>
</dbReference>
<dbReference type="Gene3D" id="1.20.1260.20">
    <property type="entry name" value="PPE superfamily"/>
    <property type="match status" value="1"/>
</dbReference>
<evidence type="ECO:0000259" key="3">
    <source>
        <dbReference type="Pfam" id="PF00823"/>
    </source>
</evidence>
<feature type="compositionally biased region" description="Gly residues" evidence="2">
    <location>
        <begin position="177"/>
        <end position="194"/>
    </location>
</feature>
<feature type="domain" description="PPE" evidence="3">
    <location>
        <begin position="12"/>
        <end position="161"/>
    </location>
</feature>
<feature type="region of interest" description="Disordered" evidence="2">
    <location>
        <begin position="174"/>
        <end position="319"/>
    </location>
</feature>
<dbReference type="EMBL" id="LR215973">
    <property type="protein sequence ID" value="VFB01860.1"/>
    <property type="molecule type" value="Genomic_DNA"/>
</dbReference>
<dbReference type="SUPFAM" id="SSF140459">
    <property type="entry name" value="PE/PPE dimer-like"/>
    <property type="match status" value="1"/>
</dbReference>
<dbReference type="InterPro" id="IPR038332">
    <property type="entry name" value="PPE_sf"/>
</dbReference>
<evidence type="ECO:0000313" key="4">
    <source>
        <dbReference type="EMBL" id="VFB01860.1"/>
    </source>
</evidence>
<feature type="compositionally biased region" description="Gly residues" evidence="2">
    <location>
        <begin position="201"/>
        <end position="216"/>
    </location>
</feature>
<organism evidence="4 5">
    <name type="scientific">Nocardia cyriacigeorgica</name>
    <dbReference type="NCBI Taxonomy" id="135487"/>
    <lineage>
        <taxon>Bacteria</taxon>
        <taxon>Bacillati</taxon>
        <taxon>Actinomycetota</taxon>
        <taxon>Actinomycetes</taxon>
        <taxon>Mycobacteriales</taxon>
        <taxon>Nocardiaceae</taxon>
        <taxon>Nocardia</taxon>
    </lineage>
</organism>
<gene>
    <name evidence="4" type="ORF">NCTC10797_05690</name>
</gene>
<feature type="compositionally biased region" description="Low complexity" evidence="2">
    <location>
        <begin position="240"/>
        <end position="257"/>
    </location>
</feature>
<evidence type="ECO:0000256" key="1">
    <source>
        <dbReference type="ARBA" id="ARBA00010652"/>
    </source>
</evidence>
<feature type="region of interest" description="Disordered" evidence="2">
    <location>
        <begin position="363"/>
        <end position="402"/>
    </location>
</feature>
<comment type="similarity">
    <text evidence="1">Belongs to the mycobacterial PPE family.</text>
</comment>
<dbReference type="PANTHER" id="PTHR46766:SF1">
    <property type="entry name" value="GLUTAMINE-RICH PROTEIN 2"/>
    <property type="match status" value="1"/>
</dbReference>
<dbReference type="GO" id="GO:0052572">
    <property type="term" value="P:response to host immune response"/>
    <property type="evidence" value="ECO:0007669"/>
    <property type="project" value="TreeGrafter"/>
</dbReference>
<evidence type="ECO:0000313" key="5">
    <source>
        <dbReference type="Proteomes" id="UP000290439"/>
    </source>
</evidence>
<dbReference type="PANTHER" id="PTHR46766">
    <property type="entry name" value="GLUTAMINE-RICH PROTEIN 2"/>
    <property type="match status" value="1"/>
</dbReference>
<accession>A0A4U8W9L1</accession>
<proteinExistence type="inferred from homology"/>
<name>A0A4U8W9L1_9NOCA</name>
<reference evidence="4 5" key="1">
    <citation type="submission" date="2019-02" db="EMBL/GenBank/DDBJ databases">
        <authorList>
            <consortium name="Pathogen Informatics"/>
        </authorList>
    </citation>
    <scope>NUCLEOTIDE SEQUENCE [LARGE SCALE GENOMIC DNA]</scope>
    <source>
        <strain evidence="4 5">3012STDY6756504</strain>
    </source>
</reference>
<dbReference type="InterPro" id="IPR000030">
    <property type="entry name" value="PPE_dom"/>
</dbReference>
<evidence type="ECO:0000256" key="2">
    <source>
        <dbReference type="SAM" id="MobiDB-lite"/>
    </source>
</evidence>
<dbReference type="AlphaFoldDB" id="A0A4U8W9L1"/>
<sequence length="443" mass="44615">MPIFAADPLFWISFKLHTGTGSIPMIGAATSYRALAETLRIAASSSDGHTAGLANTWQGDTANKALAAYRRHTDWLRQQAQHADMIAERCMTQARLYEAARAEMPHYVEIAANRTRSLALATASGTAVGMAAWALNEAEYAAMAALAVHAMVTYAAGTAQNAVFPPPAPAPHIAAPGAGGGGNPLNLLPGGGGSRAADFGRGSGDTGGGGSQGPDGQGPSSPRPGDPGSGGPSDPGGTGPSDTGSGPPGTSETMPSTGSGGPAESLPGEGQLPPGDPVAGPETLGEMPIHGPDGLIDPSSVDSALFGTTPGSRTLEGLTGGVGSSVALGLARGGLGGMPGVATGFRMPTNWTLRAPGATFGAPVTPAAAPPARKLPPRGAIAPNARRRRRDREELRKPAAVFTAGETQEVPVLEKPPVIGVIEYHDDDTTSQHKEVLGEPVRG</sequence>
<feature type="compositionally biased region" description="Low complexity" evidence="2">
    <location>
        <begin position="363"/>
        <end position="384"/>
    </location>
</feature>
<feature type="compositionally biased region" description="Gly residues" evidence="2">
    <location>
        <begin position="227"/>
        <end position="239"/>
    </location>
</feature>
<dbReference type="Proteomes" id="UP000290439">
    <property type="component" value="Chromosome"/>
</dbReference>
<protein>
    <submittedName>
        <fullName evidence="4">Uncharacterized PPE family immunogenic protein PPE68</fullName>
    </submittedName>
</protein>